<dbReference type="STRING" id="5722.A2DF61"/>
<dbReference type="InterPro" id="IPR036770">
    <property type="entry name" value="Ankyrin_rpt-contain_sf"/>
</dbReference>
<dbReference type="PROSITE" id="PS50088">
    <property type="entry name" value="ANK_REPEAT"/>
    <property type="match status" value="6"/>
</dbReference>
<dbReference type="PROSITE" id="PS50297">
    <property type="entry name" value="ANK_REP_REGION"/>
    <property type="match status" value="6"/>
</dbReference>
<dbReference type="SMART" id="SM00248">
    <property type="entry name" value="ANK"/>
    <property type="match status" value="9"/>
</dbReference>
<feature type="repeat" description="ANK" evidence="1">
    <location>
        <begin position="376"/>
        <end position="408"/>
    </location>
</feature>
<organism evidence="3 4">
    <name type="scientific">Trichomonas vaginalis (strain ATCC PRA-98 / G3)</name>
    <dbReference type="NCBI Taxonomy" id="412133"/>
    <lineage>
        <taxon>Eukaryota</taxon>
        <taxon>Metamonada</taxon>
        <taxon>Parabasalia</taxon>
        <taxon>Trichomonadida</taxon>
        <taxon>Trichomonadidae</taxon>
        <taxon>Trichomonas</taxon>
    </lineage>
</organism>
<proteinExistence type="predicted"/>
<feature type="repeat" description="ANK" evidence="1">
    <location>
        <begin position="475"/>
        <end position="502"/>
    </location>
</feature>
<dbReference type="Pfam" id="PF11929">
    <property type="entry name" value="DUF3447"/>
    <property type="match status" value="1"/>
</dbReference>
<dbReference type="InParanoid" id="A2DF61"/>
<sequence>MSDQDTHQNKYSTLRSIWKYHTDLYHALYQLKTENEEDLNSNYKLIKTELIDSKKYPPKRIMGDILNIIPYNNRYTKSYLSLAKLISDEYHVKEVINILTISNFLFYKEYGIKLDKYDDFEEFNSENLEIHSENTIYRAIMHNDLERFIQSTEIGEFDKDERLISILYPHFKKGYSLLELCCYHGAVDCFKLLRTKFNSKITETCLRFSFLGGNQEIMSECLKYQEPNKYCMKYAIISHNIDFVTFLMNEHNIEINLSLCWEYNNLESLLVYFDQTNDINNCFYYSALLYIPSLCEYFLSLGADINDKVDGRTALHIAAQKNYKETAEFLLSHGANIDEKDKYGVDALYHASEYNSKETAEVLLSHGANINKKYNEGQTALHMASHWNCIETAELFLSHGANINEKDNNGETALHYTAYHDSKGTAELLISHGININEKDNFGKTALHTAAKENCKETAELLISHGANIDEKDEDGETALHIASEHISKETVEVLLSHGAKI</sequence>
<dbReference type="InterPro" id="IPR002110">
    <property type="entry name" value="Ankyrin_rpt"/>
</dbReference>
<name>A2DF61_TRIV3</name>
<feature type="repeat" description="ANK" evidence="1">
    <location>
        <begin position="310"/>
        <end position="342"/>
    </location>
</feature>
<dbReference type="PRINTS" id="PR01415">
    <property type="entry name" value="ANKYRIN"/>
</dbReference>
<protein>
    <submittedName>
        <fullName evidence="3">Ankyrin repeat protein, putative</fullName>
    </submittedName>
</protein>
<dbReference type="EMBL" id="DS113193">
    <property type="protein sequence ID" value="EAY21053.1"/>
    <property type="molecule type" value="Genomic_DNA"/>
</dbReference>
<accession>A2DF61</accession>
<dbReference type="Pfam" id="PF12796">
    <property type="entry name" value="Ank_2"/>
    <property type="match status" value="2"/>
</dbReference>
<evidence type="ECO:0000313" key="4">
    <source>
        <dbReference type="Proteomes" id="UP000001542"/>
    </source>
</evidence>
<dbReference type="Pfam" id="PF13637">
    <property type="entry name" value="Ank_4"/>
    <property type="match status" value="1"/>
</dbReference>
<evidence type="ECO:0000256" key="1">
    <source>
        <dbReference type="PROSITE-ProRule" id="PRU00023"/>
    </source>
</evidence>
<feature type="repeat" description="ANK" evidence="1">
    <location>
        <begin position="442"/>
        <end position="474"/>
    </location>
</feature>
<evidence type="ECO:0000313" key="3">
    <source>
        <dbReference type="EMBL" id="EAY21053.1"/>
    </source>
</evidence>
<keyword evidence="1" id="KW-0040">ANK repeat</keyword>
<dbReference type="VEuPathDB" id="TrichDB:TVAGG3_0532220"/>
<dbReference type="AlphaFoldDB" id="A2DF61"/>
<dbReference type="PANTHER" id="PTHR24182:SF13">
    <property type="entry name" value="LD18443P"/>
    <property type="match status" value="1"/>
</dbReference>
<feature type="domain" description="DUF3447" evidence="2">
    <location>
        <begin position="197"/>
        <end position="272"/>
    </location>
</feature>
<feature type="repeat" description="ANK" evidence="1">
    <location>
        <begin position="409"/>
        <end position="441"/>
    </location>
</feature>
<dbReference type="InterPro" id="IPR020683">
    <property type="entry name" value="DUF3447"/>
</dbReference>
<dbReference type="SUPFAM" id="SSF48403">
    <property type="entry name" value="Ankyrin repeat"/>
    <property type="match status" value="1"/>
</dbReference>
<dbReference type="RefSeq" id="XP_001582039.1">
    <property type="nucleotide sequence ID" value="XM_001581989.1"/>
</dbReference>
<dbReference type="eggNOG" id="KOG0504">
    <property type="taxonomic scope" value="Eukaryota"/>
</dbReference>
<dbReference type="Proteomes" id="UP000001542">
    <property type="component" value="Unassembled WGS sequence"/>
</dbReference>
<dbReference type="SMR" id="A2DF61"/>
<dbReference type="Gene3D" id="1.25.40.20">
    <property type="entry name" value="Ankyrin repeat-containing domain"/>
    <property type="match status" value="1"/>
</dbReference>
<reference evidence="3" key="1">
    <citation type="submission" date="2006-10" db="EMBL/GenBank/DDBJ databases">
        <authorList>
            <person name="Amadeo P."/>
            <person name="Zhao Q."/>
            <person name="Wortman J."/>
            <person name="Fraser-Liggett C."/>
            <person name="Carlton J."/>
        </authorList>
    </citation>
    <scope>NUCLEOTIDE SEQUENCE</scope>
    <source>
        <strain evidence="3">G3</strain>
    </source>
</reference>
<dbReference type="PANTHER" id="PTHR24182">
    <property type="entry name" value="ANKYRIN REPEAT AND SOCS BOX CONTAINING 4"/>
    <property type="match status" value="1"/>
</dbReference>
<dbReference type="KEGG" id="tva:5466601"/>
<reference evidence="3" key="2">
    <citation type="journal article" date="2007" name="Science">
        <title>Draft genome sequence of the sexually transmitted pathogen Trichomonas vaginalis.</title>
        <authorList>
            <person name="Carlton J.M."/>
            <person name="Hirt R.P."/>
            <person name="Silva J.C."/>
            <person name="Delcher A.L."/>
            <person name="Schatz M."/>
            <person name="Zhao Q."/>
            <person name="Wortman J.R."/>
            <person name="Bidwell S.L."/>
            <person name="Alsmark U.C.M."/>
            <person name="Besteiro S."/>
            <person name="Sicheritz-Ponten T."/>
            <person name="Noel C.J."/>
            <person name="Dacks J.B."/>
            <person name="Foster P.G."/>
            <person name="Simillion C."/>
            <person name="Van de Peer Y."/>
            <person name="Miranda-Saavedra D."/>
            <person name="Barton G.J."/>
            <person name="Westrop G.D."/>
            <person name="Mueller S."/>
            <person name="Dessi D."/>
            <person name="Fiori P.L."/>
            <person name="Ren Q."/>
            <person name="Paulsen I."/>
            <person name="Zhang H."/>
            <person name="Bastida-Corcuera F.D."/>
            <person name="Simoes-Barbosa A."/>
            <person name="Brown M.T."/>
            <person name="Hayes R.D."/>
            <person name="Mukherjee M."/>
            <person name="Okumura C.Y."/>
            <person name="Schneider R."/>
            <person name="Smith A.J."/>
            <person name="Vanacova S."/>
            <person name="Villalvazo M."/>
            <person name="Haas B.J."/>
            <person name="Pertea M."/>
            <person name="Feldblyum T.V."/>
            <person name="Utterback T.R."/>
            <person name="Shu C.L."/>
            <person name="Osoegawa K."/>
            <person name="de Jong P.J."/>
            <person name="Hrdy I."/>
            <person name="Horvathova L."/>
            <person name="Zubacova Z."/>
            <person name="Dolezal P."/>
            <person name="Malik S.B."/>
            <person name="Logsdon J.M. Jr."/>
            <person name="Henze K."/>
            <person name="Gupta A."/>
            <person name="Wang C.C."/>
            <person name="Dunne R.L."/>
            <person name="Upcroft J.A."/>
            <person name="Upcroft P."/>
            <person name="White O."/>
            <person name="Salzberg S.L."/>
            <person name="Tang P."/>
            <person name="Chiu C.-H."/>
            <person name="Lee Y.-S."/>
            <person name="Embley T.M."/>
            <person name="Coombs G.H."/>
            <person name="Mottram J.C."/>
            <person name="Tachezy J."/>
            <person name="Fraser-Liggett C.M."/>
            <person name="Johnson P.J."/>
        </authorList>
    </citation>
    <scope>NUCLEOTIDE SEQUENCE [LARGE SCALE GENOMIC DNA]</scope>
    <source>
        <strain evidence="3">G3</strain>
    </source>
</reference>
<evidence type="ECO:0000259" key="2">
    <source>
        <dbReference type="Pfam" id="PF11929"/>
    </source>
</evidence>
<keyword evidence="4" id="KW-1185">Reference proteome</keyword>
<feature type="repeat" description="ANK" evidence="1">
    <location>
        <begin position="343"/>
        <end position="375"/>
    </location>
</feature>
<gene>
    <name evidence="3" type="ORF">TVAG_173110</name>
</gene>
<dbReference type="VEuPathDB" id="TrichDB:TVAG_173110"/>